<evidence type="ECO:0000313" key="5">
    <source>
        <dbReference type="Proteomes" id="UP000800092"/>
    </source>
</evidence>
<organism evidence="4 5">
    <name type="scientific">Viridothelium virens</name>
    <name type="common">Speckled blister lichen</name>
    <name type="synonym">Trypethelium virens</name>
    <dbReference type="NCBI Taxonomy" id="1048519"/>
    <lineage>
        <taxon>Eukaryota</taxon>
        <taxon>Fungi</taxon>
        <taxon>Dikarya</taxon>
        <taxon>Ascomycota</taxon>
        <taxon>Pezizomycotina</taxon>
        <taxon>Dothideomycetes</taxon>
        <taxon>Dothideomycetes incertae sedis</taxon>
        <taxon>Trypetheliales</taxon>
        <taxon>Trypetheliaceae</taxon>
        <taxon>Viridothelium</taxon>
    </lineage>
</organism>
<dbReference type="OrthoDB" id="410651at2759"/>
<reference evidence="4" key="1">
    <citation type="journal article" date="2020" name="Stud. Mycol.">
        <title>101 Dothideomycetes genomes: a test case for predicting lifestyles and emergence of pathogens.</title>
        <authorList>
            <person name="Haridas S."/>
            <person name="Albert R."/>
            <person name="Binder M."/>
            <person name="Bloem J."/>
            <person name="Labutti K."/>
            <person name="Salamov A."/>
            <person name="Andreopoulos B."/>
            <person name="Baker S."/>
            <person name="Barry K."/>
            <person name="Bills G."/>
            <person name="Bluhm B."/>
            <person name="Cannon C."/>
            <person name="Castanera R."/>
            <person name="Culley D."/>
            <person name="Daum C."/>
            <person name="Ezra D."/>
            <person name="Gonzalez J."/>
            <person name="Henrissat B."/>
            <person name="Kuo A."/>
            <person name="Liang C."/>
            <person name="Lipzen A."/>
            <person name="Lutzoni F."/>
            <person name="Magnuson J."/>
            <person name="Mondo S."/>
            <person name="Nolan M."/>
            <person name="Ohm R."/>
            <person name="Pangilinan J."/>
            <person name="Park H.-J."/>
            <person name="Ramirez L."/>
            <person name="Alfaro M."/>
            <person name="Sun H."/>
            <person name="Tritt A."/>
            <person name="Yoshinaga Y."/>
            <person name="Zwiers L.-H."/>
            <person name="Turgeon B."/>
            <person name="Goodwin S."/>
            <person name="Spatafora J."/>
            <person name="Crous P."/>
            <person name="Grigoriev I."/>
        </authorList>
    </citation>
    <scope>NUCLEOTIDE SEQUENCE</scope>
    <source>
        <strain evidence="4">Tuck. ex Michener</strain>
    </source>
</reference>
<feature type="domain" description="CRAL-TRIO" evidence="2">
    <location>
        <begin position="27"/>
        <end position="182"/>
    </location>
</feature>
<dbReference type="EMBL" id="ML991802">
    <property type="protein sequence ID" value="KAF2233911.1"/>
    <property type="molecule type" value="Genomic_DNA"/>
</dbReference>
<evidence type="ECO:0000259" key="2">
    <source>
        <dbReference type="PROSITE" id="PS50191"/>
    </source>
</evidence>
<gene>
    <name evidence="4" type="ORF">EV356DRAFT_524141</name>
</gene>
<dbReference type="Pfam" id="PF13716">
    <property type="entry name" value="CRAL_TRIO_2"/>
    <property type="match status" value="1"/>
</dbReference>
<dbReference type="InterPro" id="IPR001251">
    <property type="entry name" value="CRAL-TRIO_dom"/>
</dbReference>
<dbReference type="InterPro" id="IPR008936">
    <property type="entry name" value="Rho_GTPase_activation_prot"/>
</dbReference>
<dbReference type="InterPro" id="IPR036865">
    <property type="entry name" value="CRAL-TRIO_dom_sf"/>
</dbReference>
<dbReference type="PANTHER" id="PTHR45808:SF2">
    <property type="entry name" value="RHO GTPASE-ACTIVATING PROTEIN 68F"/>
    <property type="match status" value="1"/>
</dbReference>
<feature type="compositionally biased region" description="Gly residues" evidence="1">
    <location>
        <begin position="770"/>
        <end position="782"/>
    </location>
</feature>
<name>A0A6A6H7X0_VIRVR</name>
<dbReference type="SUPFAM" id="SSF52087">
    <property type="entry name" value="CRAL/TRIO domain"/>
    <property type="match status" value="1"/>
</dbReference>
<feature type="compositionally biased region" description="Low complexity" evidence="1">
    <location>
        <begin position="599"/>
        <end position="622"/>
    </location>
</feature>
<protein>
    <recommendedName>
        <fullName evidence="6">Rho GTPase activation protein</fullName>
    </recommendedName>
</protein>
<dbReference type="PROSITE" id="PS50238">
    <property type="entry name" value="RHOGAP"/>
    <property type="match status" value="1"/>
</dbReference>
<dbReference type="PROSITE" id="PS50191">
    <property type="entry name" value="CRAL_TRIO"/>
    <property type="match status" value="1"/>
</dbReference>
<feature type="compositionally biased region" description="Low complexity" evidence="1">
    <location>
        <begin position="724"/>
        <end position="736"/>
    </location>
</feature>
<feature type="region of interest" description="Disordered" evidence="1">
    <location>
        <begin position="583"/>
        <end position="808"/>
    </location>
</feature>
<dbReference type="Pfam" id="PF00620">
    <property type="entry name" value="RhoGAP"/>
    <property type="match status" value="1"/>
</dbReference>
<feature type="compositionally biased region" description="Low complexity" evidence="1">
    <location>
        <begin position="644"/>
        <end position="654"/>
    </location>
</feature>
<feature type="compositionally biased region" description="Polar residues" evidence="1">
    <location>
        <begin position="629"/>
        <end position="639"/>
    </location>
</feature>
<feature type="domain" description="Rho-GAP" evidence="3">
    <location>
        <begin position="211"/>
        <end position="432"/>
    </location>
</feature>
<proteinExistence type="predicted"/>
<dbReference type="AlphaFoldDB" id="A0A6A6H7X0"/>
<dbReference type="CDD" id="cd00159">
    <property type="entry name" value="RhoGAP"/>
    <property type="match status" value="1"/>
</dbReference>
<evidence type="ECO:0008006" key="6">
    <source>
        <dbReference type="Google" id="ProtNLM"/>
    </source>
</evidence>
<dbReference type="GO" id="GO:0005737">
    <property type="term" value="C:cytoplasm"/>
    <property type="evidence" value="ECO:0007669"/>
    <property type="project" value="TreeGrafter"/>
</dbReference>
<evidence type="ECO:0000256" key="1">
    <source>
        <dbReference type="SAM" id="MobiDB-lite"/>
    </source>
</evidence>
<keyword evidence="5" id="KW-1185">Reference proteome</keyword>
<dbReference type="InterPro" id="IPR000198">
    <property type="entry name" value="RhoGAP_dom"/>
</dbReference>
<sequence length="840" mass="91523">MRSTFASRIRNKSISAVPPPQSSSDYSQDLARIARRILYRSPLPSKAGYAIYLLNAAAFPDTNDVDYDALLPYVLARLPGEDELISGTEYEVVFFAGGGEGSATRKSGRPSWAWFIQAYNVLSRAMRKRIQRLYIVHEKSWVRVLVEMFSTVVSPKFRKKVVHVSTLSALALHLPVEELLIPPSAYLYDRRLSPDIHVPYVTGRRAFSARHPLPKSMDGRTRLPRVLRETTSFVLLSGNIKQEGIFRIPPHAKLNEVLREAYDRSQRFIVWKEAGETLPVPQAHSGEGVEEAVAEVDQIDAYGVAIATGLIKSWYRELRQPIFPQTSYPEIRRMFGDRELEVELSDLVVVTSPTAEVSPLPVISRVILTRHLLPLLAQIEVHKDDNQMTALNLAICFAPTLLCGPDQLEDMKISSLVSRYLEAAIQSWEGELGGACRIEQAAFRKDLREPENVHEYEDPLDLQHSESGDQIKEDESQTNGIILLDNEIGDAPPLPPRRAFTEQQSGTMGQPPDLAIKRRPAPAVEIPPRYSTIIQDGQALVDCSPTSYARTTDGFAPRPPCSGANPFADMTDSALLEKDIGKSHAEPTYTIPKRKAVPTETSITTSSTGEIRTRSRTNTISRKPLIPSKSPSLQTSPDEPQTAPPTITTNSTNSIPPPPSSITTTPPTSLLASFPKPTWSASSTRTASLPTTYPTPAPAPLTTLPIRKPSPRLSSGGGGGGNWPESPASASSTSSMAPPPIPKPRTPSPGILQRMPSFEPPQKASTEPGLGLGVGVGLGTGLGASVKGRGAGLNAGDRGATPRRLDMRKGSVDDLRRIYEERVGTVQGLVRVGSGKEKGG</sequence>
<dbReference type="GO" id="GO:0007264">
    <property type="term" value="P:small GTPase-mediated signal transduction"/>
    <property type="evidence" value="ECO:0007669"/>
    <property type="project" value="TreeGrafter"/>
</dbReference>
<dbReference type="Gene3D" id="3.40.525.10">
    <property type="entry name" value="CRAL-TRIO lipid binding domain"/>
    <property type="match status" value="1"/>
</dbReference>
<dbReference type="Gene3D" id="1.10.555.10">
    <property type="entry name" value="Rho GTPase activation protein"/>
    <property type="match status" value="1"/>
</dbReference>
<dbReference type="CDD" id="cd00170">
    <property type="entry name" value="SEC14"/>
    <property type="match status" value="1"/>
</dbReference>
<evidence type="ECO:0000313" key="4">
    <source>
        <dbReference type="EMBL" id="KAF2233911.1"/>
    </source>
</evidence>
<evidence type="ECO:0000259" key="3">
    <source>
        <dbReference type="PROSITE" id="PS50238"/>
    </source>
</evidence>
<dbReference type="SMART" id="SM00324">
    <property type="entry name" value="RhoGAP"/>
    <property type="match status" value="1"/>
</dbReference>
<dbReference type="SUPFAM" id="SSF48350">
    <property type="entry name" value="GTPase activation domain, GAP"/>
    <property type="match status" value="1"/>
</dbReference>
<dbReference type="GO" id="GO:0005096">
    <property type="term" value="F:GTPase activator activity"/>
    <property type="evidence" value="ECO:0007669"/>
    <property type="project" value="TreeGrafter"/>
</dbReference>
<dbReference type="PANTHER" id="PTHR45808">
    <property type="entry name" value="RHO GTPASE-ACTIVATING PROTEIN 68F"/>
    <property type="match status" value="1"/>
</dbReference>
<feature type="compositionally biased region" description="Pro residues" evidence="1">
    <location>
        <begin position="737"/>
        <end position="747"/>
    </location>
</feature>
<dbReference type="Proteomes" id="UP000800092">
    <property type="component" value="Unassembled WGS sequence"/>
</dbReference>
<accession>A0A6A6H7X0</accession>
<feature type="region of interest" description="Disordered" evidence="1">
    <location>
        <begin position="1"/>
        <end position="26"/>
    </location>
</feature>